<name>A0ABT5YTS8_9ACTN</name>
<organism evidence="2 3">
    <name type="scientific">Streptantibioticus ferralitis</name>
    <dbReference type="NCBI Taxonomy" id="236510"/>
    <lineage>
        <taxon>Bacteria</taxon>
        <taxon>Bacillati</taxon>
        <taxon>Actinomycetota</taxon>
        <taxon>Actinomycetes</taxon>
        <taxon>Kitasatosporales</taxon>
        <taxon>Streptomycetaceae</taxon>
        <taxon>Streptantibioticus</taxon>
    </lineage>
</organism>
<evidence type="ECO:0000313" key="2">
    <source>
        <dbReference type="EMBL" id="MDF2255008.1"/>
    </source>
</evidence>
<comment type="caution">
    <text evidence="2">The sequence shown here is derived from an EMBL/GenBank/DDBJ whole genome shotgun (WGS) entry which is preliminary data.</text>
</comment>
<evidence type="ECO:0008006" key="4">
    <source>
        <dbReference type="Google" id="ProtNLM"/>
    </source>
</evidence>
<evidence type="ECO:0000256" key="1">
    <source>
        <dbReference type="SAM" id="MobiDB-lite"/>
    </source>
</evidence>
<reference evidence="2 3" key="1">
    <citation type="submission" date="2023-03" db="EMBL/GenBank/DDBJ databases">
        <title>Draft genome sequence of type strain Streptomyces ferralitis JCM 14344.</title>
        <authorList>
            <person name="Klaysubun C."/>
            <person name="Duangmal K."/>
        </authorList>
    </citation>
    <scope>NUCLEOTIDE SEQUENCE [LARGE SCALE GENOMIC DNA]</scope>
    <source>
        <strain evidence="2 3">JCM 14344</strain>
    </source>
</reference>
<proteinExistence type="predicted"/>
<dbReference type="EMBL" id="JARHTQ010000002">
    <property type="protein sequence ID" value="MDF2255008.1"/>
    <property type="molecule type" value="Genomic_DNA"/>
</dbReference>
<gene>
    <name evidence="2" type="ORF">P2L57_04460</name>
</gene>
<sequence length="171" mass="17685">MEDSWCHTVVDRDYTAARTLPRLLLLGALPALLCGCVAVRSPAQSAEVAGQFDPSSTPGPARSARALTGEGTPSASAPFVRITAPATAPPHSAPAVRRPDIPAPSGPPAGEDAAPQQSPQRPAPHRRREGRSPEPAGPPANVRPGYLCDQAVESGQLPPGLAPSCRQMFGH</sequence>
<keyword evidence="3" id="KW-1185">Reference proteome</keyword>
<dbReference type="RefSeq" id="WP_275808495.1">
    <property type="nucleotide sequence ID" value="NZ_BAAANM010000012.1"/>
</dbReference>
<protein>
    <recommendedName>
        <fullName evidence="4">Lipoprotein</fullName>
    </recommendedName>
</protein>
<feature type="region of interest" description="Disordered" evidence="1">
    <location>
        <begin position="48"/>
        <end position="171"/>
    </location>
</feature>
<accession>A0ABT5YTS8</accession>
<evidence type="ECO:0000313" key="3">
    <source>
        <dbReference type="Proteomes" id="UP001220022"/>
    </source>
</evidence>
<dbReference type="Proteomes" id="UP001220022">
    <property type="component" value="Unassembled WGS sequence"/>
</dbReference>